<dbReference type="EMBL" id="AOHZ01000030">
    <property type="protein sequence ID" value="ELY59095.1"/>
    <property type="molecule type" value="Genomic_DNA"/>
</dbReference>
<keyword evidence="2" id="KW-1185">Reference proteome</keyword>
<organism evidence="1 2">
    <name type="scientific">Natronolimnohabitans innermongolicus JCM 12255</name>
    <dbReference type="NCBI Taxonomy" id="1227499"/>
    <lineage>
        <taxon>Archaea</taxon>
        <taxon>Methanobacteriati</taxon>
        <taxon>Methanobacteriota</taxon>
        <taxon>Stenosarchaea group</taxon>
        <taxon>Halobacteria</taxon>
        <taxon>Halobacteriales</taxon>
        <taxon>Natrialbaceae</taxon>
        <taxon>Natronolimnohabitans</taxon>
    </lineage>
</organism>
<dbReference type="AlphaFoldDB" id="L9XBJ6"/>
<proteinExistence type="predicted"/>
<evidence type="ECO:0000313" key="1">
    <source>
        <dbReference type="EMBL" id="ELY59095.1"/>
    </source>
</evidence>
<evidence type="ECO:0000313" key="2">
    <source>
        <dbReference type="Proteomes" id="UP000011602"/>
    </source>
</evidence>
<gene>
    <name evidence="1" type="ORF">C493_05575</name>
</gene>
<protein>
    <submittedName>
        <fullName evidence="1">Uncharacterized protein</fullName>
    </submittedName>
</protein>
<name>L9XBJ6_9EURY</name>
<comment type="caution">
    <text evidence="1">The sequence shown here is derived from an EMBL/GenBank/DDBJ whole genome shotgun (WGS) entry which is preliminary data.</text>
</comment>
<accession>L9XBJ6</accession>
<sequence>MFQFLGSKAIERHVLLDRELGDAATAVALEYQLRPVDENGELPCLLAVFGGSLRQGLPALTTF</sequence>
<reference evidence="1 2" key="1">
    <citation type="journal article" date="2014" name="PLoS Genet.">
        <title>Phylogenetically driven sequencing of extremely halophilic archaea reveals strategies for static and dynamic osmo-response.</title>
        <authorList>
            <person name="Becker E.A."/>
            <person name="Seitzer P.M."/>
            <person name="Tritt A."/>
            <person name="Larsen D."/>
            <person name="Krusor M."/>
            <person name="Yao A.I."/>
            <person name="Wu D."/>
            <person name="Madern D."/>
            <person name="Eisen J.A."/>
            <person name="Darling A.E."/>
            <person name="Facciotti M.T."/>
        </authorList>
    </citation>
    <scope>NUCLEOTIDE SEQUENCE [LARGE SCALE GENOMIC DNA]</scope>
    <source>
        <strain evidence="1 2">JCM 12255</strain>
    </source>
</reference>
<dbReference type="Proteomes" id="UP000011602">
    <property type="component" value="Unassembled WGS sequence"/>
</dbReference>